<proteinExistence type="predicted"/>
<evidence type="ECO:0000313" key="2">
    <source>
        <dbReference type="EMBL" id="EEZ99860.1"/>
    </source>
</evidence>
<dbReference type="HOGENOM" id="CLU_669648_0_0_1"/>
<keyword evidence="1" id="KW-1133">Transmembrane helix</keyword>
<reference evidence="2 3" key="1">
    <citation type="journal article" date="2008" name="Nature">
        <title>The genome of the model beetle and pest Tribolium castaneum.</title>
        <authorList>
            <consortium name="Tribolium Genome Sequencing Consortium"/>
            <person name="Richards S."/>
            <person name="Gibbs R.A."/>
            <person name="Weinstock G.M."/>
            <person name="Brown S.J."/>
            <person name="Denell R."/>
            <person name="Beeman R.W."/>
            <person name="Gibbs R."/>
            <person name="Beeman R.W."/>
            <person name="Brown S.J."/>
            <person name="Bucher G."/>
            <person name="Friedrich M."/>
            <person name="Grimmelikhuijzen C.J."/>
            <person name="Klingler M."/>
            <person name="Lorenzen M."/>
            <person name="Richards S."/>
            <person name="Roth S."/>
            <person name="Schroder R."/>
            <person name="Tautz D."/>
            <person name="Zdobnov E.M."/>
            <person name="Muzny D."/>
            <person name="Gibbs R.A."/>
            <person name="Weinstock G.M."/>
            <person name="Attaway T."/>
            <person name="Bell S."/>
            <person name="Buhay C.J."/>
            <person name="Chandrabose M.N."/>
            <person name="Chavez D."/>
            <person name="Clerk-Blankenburg K.P."/>
            <person name="Cree A."/>
            <person name="Dao M."/>
            <person name="Davis C."/>
            <person name="Chacko J."/>
            <person name="Dinh H."/>
            <person name="Dugan-Rocha S."/>
            <person name="Fowler G."/>
            <person name="Garner T.T."/>
            <person name="Garnes J."/>
            <person name="Gnirke A."/>
            <person name="Hawes A."/>
            <person name="Hernandez J."/>
            <person name="Hines S."/>
            <person name="Holder M."/>
            <person name="Hume J."/>
            <person name="Jhangiani S.N."/>
            <person name="Joshi V."/>
            <person name="Khan Z.M."/>
            <person name="Jackson L."/>
            <person name="Kovar C."/>
            <person name="Kowis A."/>
            <person name="Lee S."/>
            <person name="Lewis L.R."/>
            <person name="Margolis J."/>
            <person name="Morgan M."/>
            <person name="Nazareth L.V."/>
            <person name="Nguyen N."/>
            <person name="Okwuonu G."/>
            <person name="Parker D."/>
            <person name="Richards S."/>
            <person name="Ruiz S.J."/>
            <person name="Santibanez J."/>
            <person name="Savard J."/>
            <person name="Scherer S.E."/>
            <person name="Schneider B."/>
            <person name="Sodergren E."/>
            <person name="Tautz D."/>
            <person name="Vattahil S."/>
            <person name="Villasana D."/>
            <person name="White C.S."/>
            <person name="Wright R."/>
            <person name="Park Y."/>
            <person name="Beeman R.W."/>
            <person name="Lord J."/>
            <person name="Oppert B."/>
            <person name="Lorenzen M."/>
            <person name="Brown S."/>
            <person name="Wang L."/>
            <person name="Savard J."/>
            <person name="Tautz D."/>
            <person name="Richards S."/>
            <person name="Weinstock G."/>
            <person name="Gibbs R.A."/>
            <person name="Liu Y."/>
            <person name="Worley K."/>
            <person name="Weinstock G."/>
            <person name="Elsik C.G."/>
            <person name="Reese J.T."/>
            <person name="Elhaik E."/>
            <person name="Landan G."/>
            <person name="Graur D."/>
            <person name="Arensburger P."/>
            <person name="Atkinson P."/>
            <person name="Beeman R.W."/>
            <person name="Beidler J."/>
            <person name="Brown S.J."/>
            <person name="Demuth J.P."/>
            <person name="Drury D.W."/>
            <person name="Du Y.Z."/>
            <person name="Fujiwara H."/>
            <person name="Lorenzen M."/>
            <person name="Maselli V."/>
            <person name="Osanai M."/>
            <person name="Park Y."/>
            <person name="Robertson H.M."/>
            <person name="Tu Z."/>
            <person name="Wang J.J."/>
            <person name="Wang S."/>
            <person name="Richards S."/>
            <person name="Song H."/>
            <person name="Zhang L."/>
            <person name="Sodergren E."/>
            <person name="Werner D."/>
            <person name="Stanke M."/>
            <person name="Morgenstern B."/>
            <person name="Solovyev V."/>
            <person name="Kosarev P."/>
            <person name="Brown G."/>
            <person name="Chen H.C."/>
            <person name="Ermolaeva O."/>
            <person name="Hlavina W."/>
            <person name="Kapustin Y."/>
            <person name="Kiryutin B."/>
            <person name="Kitts P."/>
            <person name="Maglott D."/>
            <person name="Pruitt K."/>
            <person name="Sapojnikov V."/>
            <person name="Souvorov A."/>
            <person name="Mackey A.J."/>
            <person name="Waterhouse R.M."/>
            <person name="Wyder S."/>
            <person name="Zdobnov E.M."/>
            <person name="Zdobnov E.M."/>
            <person name="Wyder S."/>
            <person name="Kriventseva E.V."/>
            <person name="Kadowaki T."/>
            <person name="Bork P."/>
            <person name="Aranda M."/>
            <person name="Bao R."/>
            <person name="Beermann A."/>
            <person name="Berns N."/>
            <person name="Bolognesi R."/>
            <person name="Bonneton F."/>
            <person name="Bopp D."/>
            <person name="Brown S.J."/>
            <person name="Bucher G."/>
            <person name="Butts T."/>
            <person name="Chaumot A."/>
            <person name="Denell R.E."/>
            <person name="Ferrier D.E."/>
            <person name="Friedrich M."/>
            <person name="Gordon C.M."/>
            <person name="Jindra M."/>
            <person name="Klingler M."/>
            <person name="Lan Q."/>
            <person name="Lattorff H.M."/>
            <person name="Laudet V."/>
            <person name="von Levetsow C."/>
            <person name="Liu Z."/>
            <person name="Lutz R."/>
            <person name="Lynch J.A."/>
            <person name="da Fonseca R.N."/>
            <person name="Posnien N."/>
            <person name="Reuter R."/>
            <person name="Roth S."/>
            <person name="Savard J."/>
            <person name="Schinko J.B."/>
            <person name="Schmitt C."/>
            <person name="Schoppmeier M."/>
            <person name="Schroder R."/>
            <person name="Shippy T.D."/>
            <person name="Simonnet F."/>
            <person name="Marques-Souza H."/>
            <person name="Tautz D."/>
            <person name="Tomoyasu Y."/>
            <person name="Trauner J."/>
            <person name="Van der Zee M."/>
            <person name="Vervoort M."/>
            <person name="Wittkopp N."/>
            <person name="Wimmer E.A."/>
            <person name="Yang X."/>
            <person name="Jones A.K."/>
            <person name="Sattelle D.B."/>
            <person name="Ebert P.R."/>
            <person name="Nelson D."/>
            <person name="Scott J.G."/>
            <person name="Beeman R.W."/>
            <person name="Muthukrishnan S."/>
            <person name="Kramer K.J."/>
            <person name="Arakane Y."/>
            <person name="Beeman R.W."/>
            <person name="Zhu Q."/>
            <person name="Hogenkamp D."/>
            <person name="Dixit R."/>
            <person name="Oppert B."/>
            <person name="Jiang H."/>
            <person name="Zou Z."/>
            <person name="Marshall J."/>
            <person name="Elpidina E."/>
            <person name="Vinokurov K."/>
            <person name="Oppert C."/>
            <person name="Zou Z."/>
            <person name="Evans J."/>
            <person name="Lu Z."/>
            <person name="Zhao P."/>
            <person name="Sumathipala N."/>
            <person name="Altincicek B."/>
            <person name="Vilcinskas A."/>
            <person name="Williams M."/>
            <person name="Hultmark D."/>
            <person name="Hetru C."/>
            <person name="Jiang H."/>
            <person name="Grimmelikhuijzen C.J."/>
            <person name="Hauser F."/>
            <person name="Cazzamali G."/>
            <person name="Williamson M."/>
            <person name="Park Y."/>
            <person name="Li B."/>
            <person name="Tanaka Y."/>
            <person name="Predel R."/>
            <person name="Neupert S."/>
            <person name="Schachtner J."/>
            <person name="Verleyen P."/>
            <person name="Raible F."/>
            <person name="Bork P."/>
            <person name="Friedrich M."/>
            <person name="Walden K.K."/>
            <person name="Robertson H.M."/>
            <person name="Angeli S."/>
            <person name="Foret S."/>
            <person name="Bucher G."/>
            <person name="Schuetz S."/>
            <person name="Maleszka R."/>
            <person name="Wimmer E.A."/>
            <person name="Beeman R.W."/>
            <person name="Lorenzen M."/>
            <person name="Tomoyasu Y."/>
            <person name="Miller S.C."/>
            <person name="Grossmann D."/>
            <person name="Bucher G."/>
        </authorList>
    </citation>
    <scope>NUCLEOTIDE SEQUENCE [LARGE SCALE GENOMIC DNA]</scope>
    <source>
        <strain evidence="2 3">Georgia GA2</strain>
    </source>
</reference>
<dbReference type="OMA" id="NTNIWTI"/>
<evidence type="ECO:0000313" key="3">
    <source>
        <dbReference type="Proteomes" id="UP000007266"/>
    </source>
</evidence>
<feature type="transmembrane region" description="Helical" evidence="1">
    <location>
        <begin position="327"/>
        <end position="345"/>
    </location>
</feature>
<reference evidence="2 3" key="2">
    <citation type="journal article" date="2010" name="Nucleic Acids Res.">
        <title>BeetleBase in 2010: revisions to provide comprehensive genomic information for Tribolium castaneum.</title>
        <authorList>
            <person name="Kim H.S."/>
            <person name="Murphy T."/>
            <person name="Xia J."/>
            <person name="Caragea D."/>
            <person name="Park Y."/>
            <person name="Beeman R.W."/>
            <person name="Lorenzen M.D."/>
            <person name="Butcher S."/>
            <person name="Manak J.R."/>
            <person name="Brown S.J."/>
        </authorList>
    </citation>
    <scope>GENOME REANNOTATION</scope>
    <source>
        <strain evidence="2 3">Georgia GA2</strain>
    </source>
</reference>
<gene>
    <name evidence="2" type="primary">GLEAN_02642</name>
    <name evidence="2" type="ORF">TcasGA2_TC002642</name>
</gene>
<dbReference type="Proteomes" id="UP000007266">
    <property type="component" value="Linkage group 3"/>
</dbReference>
<accession>D6WF24</accession>
<name>D6WF24_TRICA</name>
<organism evidence="2 3">
    <name type="scientific">Tribolium castaneum</name>
    <name type="common">Red flour beetle</name>
    <dbReference type="NCBI Taxonomy" id="7070"/>
    <lineage>
        <taxon>Eukaryota</taxon>
        <taxon>Metazoa</taxon>
        <taxon>Ecdysozoa</taxon>
        <taxon>Arthropoda</taxon>
        <taxon>Hexapoda</taxon>
        <taxon>Insecta</taxon>
        <taxon>Pterygota</taxon>
        <taxon>Neoptera</taxon>
        <taxon>Endopterygota</taxon>
        <taxon>Coleoptera</taxon>
        <taxon>Polyphaga</taxon>
        <taxon>Cucujiformia</taxon>
        <taxon>Tenebrionidae</taxon>
        <taxon>Tenebrionidae incertae sedis</taxon>
        <taxon>Tribolium</taxon>
    </lineage>
</organism>
<dbReference type="AlphaFoldDB" id="D6WF24"/>
<dbReference type="Pfam" id="PF12259">
    <property type="entry name" value="Baculo_F"/>
    <property type="match status" value="1"/>
</dbReference>
<evidence type="ECO:0000256" key="1">
    <source>
        <dbReference type="SAM" id="Phobius"/>
    </source>
</evidence>
<sequence>MNKSLQLKNSTSQFLKIITFSEEILRILENLETAVSFAKLKTLHNSIIIPEDLLHELKIVKENLNYKNFAFEPRKKNILLYEGIIEIKAYQKDKKLSFIFEVPLTELQNYHYYQLYPFPICSNPKSCQVIIPSHKFLFLNEYYFTLTNEKCNEVKPGDYICNLPQTKKISQDAPCEIQLLKFTQKYQDCQILHIQINDLQIQKVDKNQWIGIFPTEQPVTSICNQDEESLSIKGSYVIVVPDGCKLQMNSTTLQTYQNPDFPKIPIQLPKIEISEMDSRKENFLHLEPLELKKIDLNNLQPVYHQMQQIEETLRREDDEPISYNTNIWTILIYVLLLAVALYFLWTKCLYPRYMTRKLNQQAAASQPTPSAIPIENLDSRTIPKFPTRAFQHRGHQKPCNSYRIYYYKFRS</sequence>
<keyword evidence="1" id="KW-0472">Membrane</keyword>
<dbReference type="PhylomeDB" id="D6WF24"/>
<keyword evidence="3" id="KW-1185">Reference proteome</keyword>
<dbReference type="EMBL" id="KQ971326">
    <property type="protein sequence ID" value="EEZ99860.1"/>
    <property type="molecule type" value="Genomic_DNA"/>
</dbReference>
<keyword evidence="1" id="KW-0812">Transmembrane</keyword>
<protein>
    <submittedName>
        <fullName evidence="2">Envelope fusion protein-like Protein</fullName>
    </submittedName>
</protein>
<dbReference type="InterPro" id="IPR022048">
    <property type="entry name" value="Envelope_fusion-like"/>
</dbReference>
<dbReference type="STRING" id="7070.D6WF24"/>